<gene>
    <name evidence="1" type="ORF">CN97_03240</name>
</gene>
<sequence>MRLRLQRPCTLEQFAESLDISGAVKACDKFSSPSTARQGDADRHTHGNRYTMQQLRADILNLPADVLLHDWTQILALDEKLNLANR</sequence>
<dbReference type="Proteomes" id="UP000028826">
    <property type="component" value="Unassembled WGS sequence"/>
</dbReference>
<reference evidence="1 2" key="1">
    <citation type="submission" date="2014-03" db="EMBL/GenBank/DDBJ databases">
        <title>Genome of Haematobacter massiliensis CCUG 47968.</title>
        <authorList>
            <person name="Wang D."/>
            <person name="Wang G."/>
        </authorList>
    </citation>
    <scope>NUCLEOTIDE SEQUENCE [LARGE SCALE GENOMIC DNA]</scope>
    <source>
        <strain evidence="1 2">CCUG 47968</strain>
    </source>
</reference>
<keyword evidence="2" id="KW-1185">Reference proteome</keyword>
<evidence type="ECO:0000313" key="2">
    <source>
        <dbReference type="Proteomes" id="UP000028826"/>
    </source>
</evidence>
<organism evidence="1 2">
    <name type="scientific">Haematobacter massiliensis</name>
    <dbReference type="NCBI Taxonomy" id="195105"/>
    <lineage>
        <taxon>Bacteria</taxon>
        <taxon>Pseudomonadati</taxon>
        <taxon>Pseudomonadota</taxon>
        <taxon>Alphaproteobacteria</taxon>
        <taxon>Rhodobacterales</taxon>
        <taxon>Paracoccaceae</taxon>
        <taxon>Haematobacter</taxon>
    </lineage>
</organism>
<accession>A0A086XWK1</accession>
<dbReference type="EMBL" id="JGYG01000016">
    <property type="protein sequence ID" value="KFI26401.1"/>
    <property type="molecule type" value="Genomic_DNA"/>
</dbReference>
<dbReference type="AlphaFoldDB" id="A0A086XWK1"/>
<comment type="caution">
    <text evidence="1">The sequence shown here is derived from an EMBL/GenBank/DDBJ whole genome shotgun (WGS) entry which is preliminary data.</text>
</comment>
<evidence type="ECO:0000313" key="1">
    <source>
        <dbReference type="EMBL" id="KFI26401.1"/>
    </source>
</evidence>
<protein>
    <submittedName>
        <fullName evidence="1">Uncharacterized protein</fullName>
    </submittedName>
</protein>
<name>A0A086XWK1_9RHOB</name>
<proteinExistence type="predicted"/>
<dbReference type="STRING" id="195105.CN97_03240"/>